<gene>
    <name evidence="7" type="ORF">Osc7112_1438</name>
</gene>
<evidence type="ECO:0000256" key="4">
    <source>
        <dbReference type="ARBA" id="ARBA00023004"/>
    </source>
</evidence>
<dbReference type="HOGENOM" id="CLU_014881_3_2_3"/>
<dbReference type="SMART" id="SM00928">
    <property type="entry name" value="NADH_4Fe-4S"/>
    <property type="match status" value="1"/>
</dbReference>
<dbReference type="InterPro" id="IPR011538">
    <property type="entry name" value="Nuo51_FMN-bd"/>
</dbReference>
<dbReference type="FunFam" id="3.40.50.11540:FF:000001">
    <property type="entry name" value="NADH dehydrogenase [ubiquinone] flavoprotein 1, mitochondrial"/>
    <property type="match status" value="1"/>
</dbReference>
<dbReference type="Pfam" id="PF01257">
    <property type="entry name" value="2Fe-2S_thioredx"/>
    <property type="match status" value="1"/>
</dbReference>
<dbReference type="InterPro" id="IPR037207">
    <property type="entry name" value="Nuop51_4Fe4S-bd_sf"/>
</dbReference>
<dbReference type="InterPro" id="IPR037225">
    <property type="entry name" value="Nuo51_FMN-bd_sf"/>
</dbReference>
<dbReference type="CDD" id="cd02980">
    <property type="entry name" value="TRX_Fd_family"/>
    <property type="match status" value="1"/>
</dbReference>
<dbReference type="Gene3D" id="6.10.250.1450">
    <property type="match status" value="1"/>
</dbReference>
<accession>K9VEP1</accession>
<dbReference type="InterPro" id="IPR019575">
    <property type="entry name" value="Nuop51_4Fe4S-bd"/>
</dbReference>
<dbReference type="GO" id="GO:0046872">
    <property type="term" value="F:metal ion binding"/>
    <property type="evidence" value="ECO:0007669"/>
    <property type="project" value="UniProtKB-KW"/>
</dbReference>
<dbReference type="InterPro" id="IPR019554">
    <property type="entry name" value="Soluble_ligand-bd"/>
</dbReference>
<dbReference type="Gene3D" id="3.10.20.600">
    <property type="match status" value="1"/>
</dbReference>
<dbReference type="GO" id="GO:0016491">
    <property type="term" value="F:oxidoreductase activity"/>
    <property type="evidence" value="ECO:0007669"/>
    <property type="project" value="UniProtKB-KW"/>
</dbReference>
<evidence type="ECO:0000256" key="1">
    <source>
        <dbReference type="ARBA" id="ARBA00007523"/>
    </source>
</evidence>
<evidence type="ECO:0000313" key="7">
    <source>
        <dbReference type="EMBL" id="AFZ05962.1"/>
    </source>
</evidence>
<reference evidence="7 8" key="1">
    <citation type="submission" date="2012-05" db="EMBL/GenBank/DDBJ databases">
        <title>Finished chromosome of genome of Oscillatoria sp. PCC 7112.</title>
        <authorList>
            <consortium name="US DOE Joint Genome Institute"/>
            <person name="Gugger M."/>
            <person name="Coursin T."/>
            <person name="Rippka R."/>
            <person name="Tandeau De Marsac N."/>
            <person name="Huntemann M."/>
            <person name="Wei C.-L."/>
            <person name="Han J."/>
            <person name="Detter J.C."/>
            <person name="Han C."/>
            <person name="Tapia R."/>
            <person name="Davenport K."/>
            <person name="Daligault H."/>
            <person name="Erkkila T."/>
            <person name="Gu W."/>
            <person name="Munk A.C.C."/>
            <person name="Teshima H."/>
            <person name="Xu Y."/>
            <person name="Chain P."/>
            <person name="Chen A."/>
            <person name="Krypides N."/>
            <person name="Mavromatis K."/>
            <person name="Markowitz V."/>
            <person name="Szeto E."/>
            <person name="Ivanova N."/>
            <person name="Mikhailova N."/>
            <person name="Ovchinnikova G."/>
            <person name="Pagani I."/>
            <person name="Pati A."/>
            <person name="Goodwin L."/>
            <person name="Peters L."/>
            <person name="Pitluck S."/>
            <person name="Woyke T."/>
            <person name="Kerfeld C."/>
        </authorList>
    </citation>
    <scope>NUCLEOTIDE SEQUENCE [LARGE SCALE GENOMIC DNA]</scope>
    <source>
        <strain evidence="7 8">PCC 7112</strain>
    </source>
</reference>
<dbReference type="AlphaFoldDB" id="K9VEP1"/>
<keyword evidence="7" id="KW-0560">Oxidoreductase</keyword>
<dbReference type="SUPFAM" id="SSF52833">
    <property type="entry name" value="Thioredoxin-like"/>
    <property type="match status" value="1"/>
</dbReference>
<dbReference type="PANTHER" id="PTHR43578:SF3">
    <property type="entry name" value="NADH-QUINONE OXIDOREDUCTASE SUBUNIT F"/>
    <property type="match status" value="1"/>
</dbReference>
<keyword evidence="5" id="KW-0411">Iron-sulfur</keyword>
<dbReference type="FunFam" id="1.20.1440.230:FF:000001">
    <property type="entry name" value="Mitochondrial NADH dehydrogenase flavoprotein 1"/>
    <property type="match status" value="1"/>
</dbReference>
<dbReference type="Gene3D" id="3.40.30.10">
    <property type="entry name" value="Glutaredoxin"/>
    <property type="match status" value="1"/>
</dbReference>
<name>K9VEP1_9CYAN</name>
<protein>
    <submittedName>
        <fullName evidence="7">NAD(P)-dependent nickel-iron dehydrogenase flavin-containing subunit</fullName>
        <ecNumber evidence="7">1.6.5.11</ecNumber>
    </submittedName>
</protein>
<dbReference type="STRING" id="179408.Osc7112_1438"/>
<dbReference type="eggNOG" id="COG1894">
    <property type="taxonomic scope" value="Bacteria"/>
</dbReference>
<dbReference type="GO" id="GO:0051539">
    <property type="term" value="F:4 iron, 4 sulfur cluster binding"/>
    <property type="evidence" value="ECO:0007669"/>
    <property type="project" value="UniProtKB-KW"/>
</dbReference>
<keyword evidence="8" id="KW-1185">Reference proteome</keyword>
<sequence length="578" mass="62465">MFNGFLDRDRYKNVAIKIHPLGKPIVGHNCVKVNSMDITELHEIAKQERDRRKPTQIRCCTAAGCLSSGSAAVRDGLEAAVQQTGMEAEVKVCSVGCMRFCGRGPLVEVDPSGTLYEQVTPDDAPSIIAALKGGTATATKGDPNHPFLTRQMPIVLENSGKIDPERIEEYIAAGGYEPLYQVLTEMTPTEVIEEVTKSGLRGRGGGGYPTGLKWATVAKMPPGQKYVICNADEGDPGAFMDRSVLESDPHRVLEGMAIAGYAIGADRGFIYIRAEYPLAIKHLQKAIQQAKKYELLGSQIFGSGFDFKVDIRIGAGAFVCGEETALMHSIQGERGIPRPRPPYPAESGLWGCPTLINNVETYANIAPIIRNGGDWYASIGTEKSKGTKVFALTGKIENTGLIEVPMGTTLRQIVEEMGGGVPDGGKVKGVQTGGPSGGCIPAEFFDTPVDYESLQKLGTMMGSGGMIVMDDETSMVEIAQFYMEFCRDESCGKCIPCRAGTVQLHALLNKIANRQATQKDLEQLEALCYMVKEMSLCGLGQTAPNPVLSTLKYFKQEYLDLLQSPVEHNGKVTVSQSL</sequence>
<feature type="domain" description="NADH-ubiquinone oxidoreductase 51kDa subunit iron-sulphur binding" evidence="6">
    <location>
        <begin position="476"/>
        <end position="521"/>
    </location>
</feature>
<evidence type="ECO:0000256" key="3">
    <source>
        <dbReference type="ARBA" id="ARBA00022723"/>
    </source>
</evidence>
<dbReference type="EMBL" id="CP003614">
    <property type="protein sequence ID" value="AFZ05962.1"/>
    <property type="molecule type" value="Genomic_DNA"/>
</dbReference>
<dbReference type="InterPro" id="IPR036249">
    <property type="entry name" value="Thioredoxin-like_sf"/>
</dbReference>
<dbReference type="Gene3D" id="3.40.50.11540">
    <property type="entry name" value="NADH-ubiquinone oxidoreductase 51kDa subunit"/>
    <property type="match status" value="1"/>
</dbReference>
<dbReference type="SUPFAM" id="SSF140490">
    <property type="entry name" value="Nqo1C-terminal domain-like"/>
    <property type="match status" value="1"/>
</dbReference>
<dbReference type="Gene3D" id="1.20.1440.230">
    <property type="entry name" value="NADH-ubiquinone oxidoreductase 51kDa subunit, iron-sulphur binding domain"/>
    <property type="match status" value="1"/>
</dbReference>
<keyword evidence="4" id="KW-0408">Iron</keyword>
<dbReference type="InterPro" id="IPR001949">
    <property type="entry name" value="NADH-UbQ_OxRdtase_51kDa_CS"/>
</dbReference>
<evidence type="ECO:0000313" key="8">
    <source>
        <dbReference type="Proteomes" id="UP000010478"/>
    </source>
</evidence>
<dbReference type="EC" id="1.6.5.11" evidence="7"/>
<dbReference type="Pfam" id="PF10589">
    <property type="entry name" value="NADH_4Fe-4S"/>
    <property type="match status" value="1"/>
</dbReference>
<evidence type="ECO:0000256" key="2">
    <source>
        <dbReference type="ARBA" id="ARBA00022485"/>
    </source>
</evidence>
<dbReference type="SUPFAM" id="SSF142019">
    <property type="entry name" value="Nqo1 FMN-binding domain-like"/>
    <property type="match status" value="1"/>
</dbReference>
<proteinExistence type="inferred from homology"/>
<dbReference type="SUPFAM" id="SSF142984">
    <property type="entry name" value="Nqo1 middle domain-like"/>
    <property type="match status" value="1"/>
</dbReference>
<organism evidence="7 8">
    <name type="scientific">Phormidium nigroviride PCC 7112</name>
    <dbReference type="NCBI Taxonomy" id="179408"/>
    <lineage>
        <taxon>Bacteria</taxon>
        <taxon>Bacillati</taxon>
        <taxon>Cyanobacteriota</taxon>
        <taxon>Cyanophyceae</taxon>
        <taxon>Oscillatoriophycideae</taxon>
        <taxon>Oscillatoriales</taxon>
        <taxon>Oscillatoriaceae</taxon>
        <taxon>Phormidium</taxon>
    </lineage>
</organism>
<dbReference type="KEGG" id="oni:Osc7112_1438"/>
<dbReference type="Pfam" id="PF01512">
    <property type="entry name" value="Complex1_51K"/>
    <property type="match status" value="1"/>
</dbReference>
<keyword evidence="3" id="KW-0479">Metal-binding</keyword>
<dbReference type="PANTHER" id="PTHR43578">
    <property type="entry name" value="NADH-QUINONE OXIDOREDUCTASE SUBUNIT F"/>
    <property type="match status" value="1"/>
</dbReference>
<evidence type="ECO:0000256" key="5">
    <source>
        <dbReference type="ARBA" id="ARBA00023014"/>
    </source>
</evidence>
<dbReference type="GO" id="GO:0008137">
    <property type="term" value="F:NADH dehydrogenase (ubiquinone) activity"/>
    <property type="evidence" value="ECO:0007669"/>
    <property type="project" value="InterPro"/>
</dbReference>
<dbReference type="Pfam" id="PF10531">
    <property type="entry name" value="SLBB"/>
    <property type="match status" value="1"/>
</dbReference>
<dbReference type="GO" id="GO:0010181">
    <property type="term" value="F:FMN binding"/>
    <property type="evidence" value="ECO:0007669"/>
    <property type="project" value="InterPro"/>
</dbReference>
<comment type="similarity">
    <text evidence="1">Belongs to the complex I 51 kDa subunit family.</text>
</comment>
<dbReference type="PATRIC" id="fig|179408.3.peg.1741"/>
<evidence type="ECO:0000259" key="6">
    <source>
        <dbReference type="SMART" id="SM00928"/>
    </source>
</evidence>
<dbReference type="Proteomes" id="UP000010478">
    <property type="component" value="Chromosome"/>
</dbReference>
<dbReference type="PROSITE" id="PS00645">
    <property type="entry name" value="COMPLEX1_51K_2"/>
    <property type="match status" value="1"/>
</dbReference>
<keyword evidence="2" id="KW-0004">4Fe-4S</keyword>